<feature type="repeat" description="WD" evidence="12">
    <location>
        <begin position="163"/>
        <end position="204"/>
    </location>
</feature>
<keyword evidence="7 11" id="KW-0498">Mitosis</keyword>
<evidence type="ECO:0000256" key="1">
    <source>
        <dbReference type="ARBA" id="ARBA00022448"/>
    </source>
</evidence>
<comment type="similarity">
    <text evidence="11">Belongs to the WD repeat LIS1/nudF family.</text>
</comment>
<dbReference type="InterPro" id="IPR050349">
    <property type="entry name" value="WD_LIS1/nudF_dynein_reg"/>
</dbReference>
<sequence>MVLTDRQRADLHAGIYEYLVSQAKNGDEADPFARAAAALAEADPKSCTSDKATSSGGIPILEKKWTAVPRLQRKVLELERAAAQNAKIFAHRSGGGDGGAAGGAGGSARKMIPRPPATHTLQGHQGVVTCVAVHPVYTVAVSGSEDGTVKVWDHESGEYVRTLKGHTNTVHSLSFTATGSHLASASSDLSIKLWDFSTYSCIRTLRGHDHTISCIRFIPLPQSALAAQQSASSGGTATAGEATSSASGSTGIDVTLAGSSTLVSASRDETVKFWDVETGFCVHTLADHRDWVRAVAVRESDGELIATTGNDTVVIVYHATGDRKKVCELRGHEHVVESVAFVTAPAPASEAAKNRGKAPASEQKRLETVTDYLASGGRDRSVRLWSVSSASCLFVWTAHENWVRSVLIHPSGNYIISAGDDRSVKVFDIKSNRCLRTIEGAHSHFVTSVTMHHTLPIMVSGSVDQTLKCWQLD</sequence>
<dbReference type="PRINTS" id="PR00320">
    <property type="entry name" value="GPROTEINBRPT"/>
</dbReference>
<evidence type="ECO:0000256" key="8">
    <source>
        <dbReference type="ARBA" id="ARBA00023054"/>
    </source>
</evidence>
<evidence type="ECO:0000256" key="3">
    <source>
        <dbReference type="ARBA" id="ARBA00022574"/>
    </source>
</evidence>
<evidence type="ECO:0000256" key="9">
    <source>
        <dbReference type="ARBA" id="ARBA00023212"/>
    </source>
</evidence>
<feature type="repeat" description="WD" evidence="12">
    <location>
        <begin position="396"/>
        <end position="437"/>
    </location>
</feature>
<dbReference type="CDD" id="cd00200">
    <property type="entry name" value="WD40"/>
    <property type="match status" value="1"/>
</dbReference>
<dbReference type="InterPro" id="IPR036322">
    <property type="entry name" value="WD40_repeat_dom_sf"/>
</dbReference>
<evidence type="ECO:0000256" key="6">
    <source>
        <dbReference type="ARBA" id="ARBA00022737"/>
    </source>
</evidence>
<organism evidence="14">
    <name type="scientific">Odontella aurita</name>
    <dbReference type="NCBI Taxonomy" id="265563"/>
    <lineage>
        <taxon>Eukaryota</taxon>
        <taxon>Sar</taxon>
        <taxon>Stramenopiles</taxon>
        <taxon>Ochrophyta</taxon>
        <taxon>Bacillariophyta</taxon>
        <taxon>Mediophyceae</taxon>
        <taxon>Biddulphiophycidae</taxon>
        <taxon>Eupodiscales</taxon>
        <taxon>Odontellaceae</taxon>
        <taxon>Odontella</taxon>
    </lineage>
</organism>
<dbReference type="GO" id="GO:0051301">
    <property type="term" value="P:cell division"/>
    <property type="evidence" value="ECO:0007669"/>
    <property type="project" value="UniProtKB-KW"/>
</dbReference>
<dbReference type="HAMAP" id="MF_03141">
    <property type="entry name" value="lis1"/>
    <property type="match status" value="1"/>
</dbReference>
<feature type="repeat" description="WD" evidence="12">
    <location>
        <begin position="439"/>
        <end position="473"/>
    </location>
</feature>
<dbReference type="InterPro" id="IPR017252">
    <property type="entry name" value="Dynein_regulator_LIS1"/>
</dbReference>
<evidence type="ECO:0000313" key="14">
    <source>
        <dbReference type="EMBL" id="CAE2249287.1"/>
    </source>
</evidence>
<dbReference type="GO" id="GO:0000132">
    <property type="term" value="P:establishment of mitotic spindle orientation"/>
    <property type="evidence" value="ECO:0007669"/>
    <property type="project" value="UniProtKB-UniRule"/>
</dbReference>
<evidence type="ECO:0000256" key="7">
    <source>
        <dbReference type="ARBA" id="ARBA00022776"/>
    </source>
</evidence>
<evidence type="ECO:0000256" key="2">
    <source>
        <dbReference type="ARBA" id="ARBA00022490"/>
    </source>
</evidence>
<dbReference type="SUPFAM" id="SSF109925">
    <property type="entry name" value="Lissencephaly-1 protein (Lis-1, PAF-AH alpha) N-terminal domain"/>
    <property type="match status" value="1"/>
</dbReference>
<dbReference type="InterPro" id="IPR019775">
    <property type="entry name" value="WD40_repeat_CS"/>
</dbReference>
<dbReference type="InterPro" id="IPR015943">
    <property type="entry name" value="WD40/YVTN_repeat-like_dom_sf"/>
</dbReference>
<evidence type="ECO:0000256" key="11">
    <source>
        <dbReference type="HAMAP-Rule" id="MF_03141"/>
    </source>
</evidence>
<dbReference type="SUPFAM" id="SSF50978">
    <property type="entry name" value="WD40 repeat-like"/>
    <property type="match status" value="1"/>
</dbReference>
<dbReference type="Pfam" id="PF00400">
    <property type="entry name" value="WD40"/>
    <property type="match status" value="7"/>
</dbReference>
<name>A0A7S4MWN7_9STRA</name>
<feature type="region of interest" description="Disordered" evidence="13">
    <location>
        <begin position="229"/>
        <end position="250"/>
    </location>
</feature>
<dbReference type="GO" id="GO:0005874">
    <property type="term" value="C:microtubule"/>
    <property type="evidence" value="ECO:0007669"/>
    <property type="project" value="UniProtKB-KW"/>
</dbReference>
<feature type="region of interest" description="Disordered" evidence="13">
    <location>
        <begin position="93"/>
        <end position="119"/>
    </location>
</feature>
<dbReference type="GO" id="GO:0051012">
    <property type="term" value="P:microtubule sliding"/>
    <property type="evidence" value="ECO:0007669"/>
    <property type="project" value="UniProtKB-UniRule"/>
</dbReference>
<feature type="repeat" description="WD" evidence="12">
    <location>
        <begin position="121"/>
        <end position="162"/>
    </location>
</feature>
<keyword evidence="1 11" id="KW-0813">Transport</keyword>
<keyword evidence="2 11" id="KW-0963">Cytoplasm</keyword>
<dbReference type="Gene3D" id="2.130.10.10">
    <property type="entry name" value="YVTN repeat-like/Quinoprotein amine dehydrogenase"/>
    <property type="match status" value="2"/>
</dbReference>
<evidence type="ECO:0000256" key="5">
    <source>
        <dbReference type="ARBA" id="ARBA00022701"/>
    </source>
</evidence>
<evidence type="ECO:0000256" key="12">
    <source>
        <dbReference type="PROSITE-ProRule" id="PRU00221"/>
    </source>
</evidence>
<keyword evidence="9 11" id="KW-0206">Cytoskeleton</keyword>
<protein>
    <recommendedName>
        <fullName evidence="11">Lissencephaly-1 homolog</fullName>
    </recommendedName>
</protein>
<gene>
    <name evidence="14" type="ORF">OAUR00152_LOCUS20443</name>
</gene>
<evidence type="ECO:0000256" key="4">
    <source>
        <dbReference type="ARBA" id="ARBA00022618"/>
    </source>
</evidence>
<keyword evidence="8 11" id="KW-0175">Coiled coil</keyword>
<keyword evidence="3 12" id="KW-0853">WD repeat</keyword>
<dbReference type="GO" id="GO:0070840">
    <property type="term" value="F:dynein complex binding"/>
    <property type="evidence" value="ECO:0007669"/>
    <property type="project" value="UniProtKB-UniRule"/>
</dbReference>
<dbReference type="PROSITE" id="PS50082">
    <property type="entry name" value="WD_REPEATS_2"/>
    <property type="match status" value="6"/>
</dbReference>
<keyword evidence="5 11" id="KW-0493">Microtubule</keyword>
<keyword evidence="10 11" id="KW-0131">Cell cycle</keyword>
<dbReference type="EMBL" id="HBKQ01030065">
    <property type="protein sequence ID" value="CAE2249287.1"/>
    <property type="molecule type" value="Transcribed_RNA"/>
</dbReference>
<evidence type="ECO:0000256" key="10">
    <source>
        <dbReference type="ARBA" id="ARBA00023306"/>
    </source>
</evidence>
<evidence type="ECO:0000256" key="13">
    <source>
        <dbReference type="SAM" id="MobiDB-lite"/>
    </source>
</evidence>
<dbReference type="PROSITE" id="PS00678">
    <property type="entry name" value="WD_REPEATS_1"/>
    <property type="match status" value="2"/>
</dbReference>
<dbReference type="Gene3D" id="1.20.960.30">
    <property type="match status" value="1"/>
</dbReference>
<feature type="repeat" description="WD" evidence="12">
    <location>
        <begin position="372"/>
        <end position="395"/>
    </location>
</feature>
<keyword evidence="4 11" id="KW-0132">Cell division</keyword>
<proteinExistence type="inferred from homology"/>
<accession>A0A7S4MWN7</accession>
<keyword evidence="6" id="KW-0677">Repeat</keyword>
<dbReference type="InterPro" id="IPR037190">
    <property type="entry name" value="LIS1_N"/>
</dbReference>
<dbReference type="GO" id="GO:0005737">
    <property type="term" value="C:cytoplasm"/>
    <property type="evidence" value="ECO:0007669"/>
    <property type="project" value="UniProtKB-UniRule"/>
</dbReference>
<feature type="compositionally biased region" description="Gly residues" evidence="13">
    <location>
        <begin position="93"/>
        <end position="106"/>
    </location>
</feature>
<dbReference type="AlphaFoldDB" id="A0A7S4MWN7"/>
<dbReference type="GO" id="GO:0005813">
    <property type="term" value="C:centrosome"/>
    <property type="evidence" value="ECO:0007669"/>
    <property type="project" value="UniProtKB-SubCell"/>
</dbReference>
<dbReference type="PANTHER" id="PTHR44129">
    <property type="entry name" value="WD REPEAT-CONTAINING PROTEIN POP1"/>
    <property type="match status" value="1"/>
</dbReference>
<dbReference type="SMART" id="SM00320">
    <property type="entry name" value="WD40"/>
    <property type="match status" value="7"/>
</dbReference>
<reference evidence="14" key="1">
    <citation type="submission" date="2021-01" db="EMBL/GenBank/DDBJ databases">
        <authorList>
            <person name="Corre E."/>
            <person name="Pelletier E."/>
            <person name="Niang G."/>
            <person name="Scheremetjew M."/>
            <person name="Finn R."/>
            <person name="Kale V."/>
            <person name="Holt S."/>
            <person name="Cochrane G."/>
            <person name="Meng A."/>
            <person name="Brown T."/>
            <person name="Cohen L."/>
        </authorList>
    </citation>
    <scope>NUCLEOTIDE SEQUENCE</scope>
    <source>
        <strain evidence="14">Isolate 1302-5</strain>
    </source>
</reference>
<comment type="subcellular location">
    <subcellularLocation>
        <location evidence="11">Cytoplasm</location>
        <location evidence="11">Cytoskeleton</location>
    </subcellularLocation>
    <subcellularLocation>
        <location evidence="11">Cytoplasm</location>
        <location evidence="11">Cytoskeleton</location>
        <location evidence="11">Microtubule organizing center</location>
        <location evidence="11">Centrosome</location>
    </subcellularLocation>
    <text evidence="11">Localizes to the plus end of microtubules and to the centrosome.</text>
</comment>
<dbReference type="PROSITE" id="PS50294">
    <property type="entry name" value="WD_REPEATS_REGION"/>
    <property type="match status" value="4"/>
</dbReference>
<feature type="repeat" description="WD" evidence="12">
    <location>
        <begin position="262"/>
        <end position="284"/>
    </location>
</feature>
<comment type="function">
    <text evidence="11">Positively regulates the activity of the minus-end directed microtubule motor protein dynein. May enhance dynein-mediated microtubule sliding by targeting dynein to the microtubule plus end. Required for several dynein- and microtubule-dependent processes.</text>
</comment>
<dbReference type="InterPro" id="IPR001680">
    <property type="entry name" value="WD40_rpt"/>
</dbReference>
<dbReference type="InterPro" id="IPR020472">
    <property type="entry name" value="WD40_PAC1"/>
</dbReference>
<dbReference type="GO" id="GO:0005875">
    <property type="term" value="C:microtubule associated complex"/>
    <property type="evidence" value="ECO:0007669"/>
    <property type="project" value="UniProtKB-UniRule"/>
</dbReference>